<evidence type="ECO:0000313" key="1">
    <source>
        <dbReference type="EMBL" id="SVD17208.1"/>
    </source>
</evidence>
<accession>A0A382T755</accession>
<sequence length="55" mass="6514">MIINRIIIPLVFLSLGYYLGLNEVGYELIHEWVEFIPQWAEFIPRYTFISSYSAS</sequence>
<proteinExistence type="predicted"/>
<protein>
    <submittedName>
        <fullName evidence="1">Uncharacterized protein</fullName>
    </submittedName>
</protein>
<dbReference type="AlphaFoldDB" id="A0A382T755"/>
<name>A0A382T755_9ZZZZ</name>
<reference evidence="1" key="1">
    <citation type="submission" date="2018-05" db="EMBL/GenBank/DDBJ databases">
        <authorList>
            <person name="Lanie J.A."/>
            <person name="Ng W.-L."/>
            <person name="Kazmierczak K.M."/>
            <person name="Andrzejewski T.M."/>
            <person name="Davidsen T.M."/>
            <person name="Wayne K.J."/>
            <person name="Tettelin H."/>
            <person name="Glass J.I."/>
            <person name="Rusch D."/>
            <person name="Podicherti R."/>
            <person name="Tsui H.-C.T."/>
            <person name="Winkler M.E."/>
        </authorList>
    </citation>
    <scope>NUCLEOTIDE SEQUENCE</scope>
</reference>
<organism evidence="1">
    <name type="scientific">marine metagenome</name>
    <dbReference type="NCBI Taxonomy" id="408172"/>
    <lineage>
        <taxon>unclassified sequences</taxon>
        <taxon>metagenomes</taxon>
        <taxon>ecological metagenomes</taxon>
    </lineage>
</organism>
<gene>
    <name evidence="1" type="ORF">METZ01_LOCUS370062</name>
</gene>
<dbReference type="EMBL" id="UINC01133966">
    <property type="protein sequence ID" value="SVD17208.1"/>
    <property type="molecule type" value="Genomic_DNA"/>
</dbReference>